<dbReference type="Proteomes" id="UP001159428">
    <property type="component" value="Unassembled WGS sequence"/>
</dbReference>
<comment type="similarity">
    <text evidence="1">Belongs to the peptidase C48 family.</text>
</comment>
<organism evidence="5 6">
    <name type="scientific">Pocillopora meandrina</name>
    <dbReference type="NCBI Taxonomy" id="46732"/>
    <lineage>
        <taxon>Eukaryota</taxon>
        <taxon>Metazoa</taxon>
        <taxon>Cnidaria</taxon>
        <taxon>Anthozoa</taxon>
        <taxon>Hexacorallia</taxon>
        <taxon>Scleractinia</taxon>
        <taxon>Astrocoeniina</taxon>
        <taxon>Pocilloporidae</taxon>
        <taxon>Pocillopora</taxon>
    </lineage>
</organism>
<keyword evidence="6" id="KW-1185">Reference proteome</keyword>
<protein>
    <recommendedName>
        <fullName evidence="4">Ubiquitin-like protease family profile domain-containing protein</fullName>
    </recommendedName>
</protein>
<dbReference type="GO" id="GO:0006508">
    <property type="term" value="P:proteolysis"/>
    <property type="evidence" value="ECO:0007669"/>
    <property type="project" value="UniProtKB-KW"/>
</dbReference>
<feature type="domain" description="Ubiquitin-like protease family profile" evidence="4">
    <location>
        <begin position="8"/>
        <end position="79"/>
    </location>
</feature>
<dbReference type="AlphaFoldDB" id="A0AAU9XV00"/>
<accession>A0AAU9XV00</accession>
<dbReference type="SUPFAM" id="SSF54001">
    <property type="entry name" value="Cysteine proteinases"/>
    <property type="match status" value="1"/>
</dbReference>
<evidence type="ECO:0000256" key="1">
    <source>
        <dbReference type="ARBA" id="ARBA00005234"/>
    </source>
</evidence>
<keyword evidence="3" id="KW-0378">Hydrolase</keyword>
<dbReference type="InterPro" id="IPR038765">
    <property type="entry name" value="Papain-like_cys_pep_sf"/>
</dbReference>
<dbReference type="Pfam" id="PF02902">
    <property type="entry name" value="Peptidase_C48"/>
    <property type="match status" value="1"/>
</dbReference>
<keyword evidence="2" id="KW-0645">Protease</keyword>
<evidence type="ECO:0000256" key="2">
    <source>
        <dbReference type="ARBA" id="ARBA00022670"/>
    </source>
</evidence>
<dbReference type="GO" id="GO:0008234">
    <property type="term" value="F:cysteine-type peptidase activity"/>
    <property type="evidence" value="ECO:0007669"/>
    <property type="project" value="InterPro"/>
</dbReference>
<name>A0AAU9XV00_9CNID</name>
<comment type="caution">
    <text evidence="5">The sequence shown here is derived from an EMBL/GenBank/DDBJ whole genome shotgun (WGS) entry which is preliminary data.</text>
</comment>
<reference evidence="5 6" key="1">
    <citation type="submission" date="2022-05" db="EMBL/GenBank/DDBJ databases">
        <authorList>
            <consortium name="Genoscope - CEA"/>
            <person name="William W."/>
        </authorList>
    </citation>
    <scope>NUCLEOTIDE SEQUENCE [LARGE SCALE GENOMIC DNA]</scope>
</reference>
<dbReference type="Gene3D" id="3.40.395.10">
    <property type="entry name" value="Adenoviral Proteinase, Chain A"/>
    <property type="match status" value="1"/>
</dbReference>
<sequence>MFPLEMCIVVLDSLPGKFIKPTALKQVEKMVSLLLKVDQSIDIDQWSFFSNRPCEIPQQDNTYDCGIFTCLYARCLANRCQMIPKTEVPTYRQLMIQELHHKRLCPIPPPTIQPREYCAVDYIKNYYFGRVIDKNDSFVQFKFLHRVGATTYHWPRRDDMDRVHLSNIFAGPVTVPHFISGPFEIPEQPAVEKL</sequence>
<dbReference type="InterPro" id="IPR003653">
    <property type="entry name" value="Peptidase_C48_C"/>
</dbReference>
<evidence type="ECO:0000313" key="5">
    <source>
        <dbReference type="EMBL" id="CAH3158604.1"/>
    </source>
</evidence>
<gene>
    <name evidence="5" type="ORF">PMEA_00030668</name>
</gene>
<dbReference type="EMBL" id="CALNXJ010000068">
    <property type="protein sequence ID" value="CAH3158604.1"/>
    <property type="molecule type" value="Genomic_DNA"/>
</dbReference>
<evidence type="ECO:0000256" key="3">
    <source>
        <dbReference type="ARBA" id="ARBA00022801"/>
    </source>
</evidence>
<evidence type="ECO:0000259" key="4">
    <source>
        <dbReference type="Pfam" id="PF02902"/>
    </source>
</evidence>
<feature type="non-terminal residue" evidence="5">
    <location>
        <position position="194"/>
    </location>
</feature>
<proteinExistence type="inferred from homology"/>
<evidence type="ECO:0000313" key="6">
    <source>
        <dbReference type="Proteomes" id="UP001159428"/>
    </source>
</evidence>